<feature type="region of interest" description="Disordered" evidence="1">
    <location>
        <begin position="1"/>
        <end position="26"/>
    </location>
</feature>
<sequence>MGGSARHVTAEGTVPEGLARQGEERRRSVFLQIQRKRRHGSITFLVYMQTRQQDQEGIDRQPFEFAA</sequence>
<gene>
    <name evidence="2" type="ORF">SDC9_191141</name>
</gene>
<accession>A0A645HX19</accession>
<comment type="caution">
    <text evidence="2">The sequence shown here is derived from an EMBL/GenBank/DDBJ whole genome shotgun (WGS) entry which is preliminary data.</text>
</comment>
<name>A0A645HX19_9ZZZZ</name>
<organism evidence="2">
    <name type="scientific">bioreactor metagenome</name>
    <dbReference type="NCBI Taxonomy" id="1076179"/>
    <lineage>
        <taxon>unclassified sequences</taxon>
        <taxon>metagenomes</taxon>
        <taxon>ecological metagenomes</taxon>
    </lineage>
</organism>
<dbReference type="EMBL" id="VSSQ01102066">
    <property type="protein sequence ID" value="MPN43581.1"/>
    <property type="molecule type" value="Genomic_DNA"/>
</dbReference>
<proteinExistence type="predicted"/>
<dbReference type="AlphaFoldDB" id="A0A645HX19"/>
<evidence type="ECO:0000313" key="2">
    <source>
        <dbReference type="EMBL" id="MPN43581.1"/>
    </source>
</evidence>
<reference evidence="2" key="1">
    <citation type="submission" date="2019-08" db="EMBL/GenBank/DDBJ databases">
        <authorList>
            <person name="Kucharzyk K."/>
            <person name="Murdoch R.W."/>
            <person name="Higgins S."/>
            <person name="Loffler F."/>
        </authorList>
    </citation>
    <scope>NUCLEOTIDE SEQUENCE</scope>
</reference>
<protein>
    <submittedName>
        <fullName evidence="2">Uncharacterized protein</fullName>
    </submittedName>
</protein>
<evidence type="ECO:0000256" key="1">
    <source>
        <dbReference type="SAM" id="MobiDB-lite"/>
    </source>
</evidence>